<organism evidence="2 3">
    <name type="scientific">Gossypium stocksii</name>
    <dbReference type="NCBI Taxonomy" id="47602"/>
    <lineage>
        <taxon>Eukaryota</taxon>
        <taxon>Viridiplantae</taxon>
        <taxon>Streptophyta</taxon>
        <taxon>Embryophyta</taxon>
        <taxon>Tracheophyta</taxon>
        <taxon>Spermatophyta</taxon>
        <taxon>Magnoliopsida</taxon>
        <taxon>eudicotyledons</taxon>
        <taxon>Gunneridae</taxon>
        <taxon>Pentapetalae</taxon>
        <taxon>rosids</taxon>
        <taxon>malvids</taxon>
        <taxon>Malvales</taxon>
        <taxon>Malvaceae</taxon>
        <taxon>Malvoideae</taxon>
        <taxon>Gossypium</taxon>
    </lineage>
</organism>
<evidence type="ECO:0000256" key="1">
    <source>
        <dbReference type="SAM" id="Phobius"/>
    </source>
</evidence>
<keyword evidence="1" id="KW-0812">Transmembrane</keyword>
<sequence>MKVAILLDLVREEMHRERILRTSLQKNEALEANSKTCQSTLFWSTSILELVESVLRPDFFRASNFGGNCWFSKMINELCLQSSSHLFLLLSSLVILPLGFFAFEFYSLEIS</sequence>
<dbReference type="AlphaFoldDB" id="A0A9D3V9W0"/>
<reference evidence="2 3" key="1">
    <citation type="journal article" date="2021" name="Plant Biotechnol. J.">
        <title>Multi-omics assisted identification of the key and species-specific regulatory components of drought-tolerant mechanisms in Gossypium stocksii.</title>
        <authorList>
            <person name="Yu D."/>
            <person name="Ke L."/>
            <person name="Zhang D."/>
            <person name="Wu Y."/>
            <person name="Sun Y."/>
            <person name="Mei J."/>
            <person name="Sun J."/>
            <person name="Sun Y."/>
        </authorList>
    </citation>
    <scope>NUCLEOTIDE SEQUENCE [LARGE SCALE GENOMIC DNA]</scope>
    <source>
        <strain evidence="3">cv. E1</strain>
        <tissue evidence="2">Leaf</tissue>
    </source>
</reference>
<keyword evidence="3" id="KW-1185">Reference proteome</keyword>
<gene>
    <name evidence="2" type="ORF">J1N35_026799</name>
</gene>
<evidence type="ECO:0000313" key="3">
    <source>
        <dbReference type="Proteomes" id="UP000828251"/>
    </source>
</evidence>
<dbReference type="Proteomes" id="UP000828251">
    <property type="component" value="Unassembled WGS sequence"/>
</dbReference>
<dbReference type="OrthoDB" id="619536at2759"/>
<feature type="transmembrane region" description="Helical" evidence="1">
    <location>
        <begin position="86"/>
        <end position="108"/>
    </location>
</feature>
<comment type="caution">
    <text evidence="2">The sequence shown here is derived from an EMBL/GenBank/DDBJ whole genome shotgun (WGS) entry which is preliminary data.</text>
</comment>
<dbReference type="EMBL" id="JAIQCV010000008">
    <property type="protein sequence ID" value="KAH1074471.1"/>
    <property type="molecule type" value="Genomic_DNA"/>
</dbReference>
<keyword evidence="1" id="KW-1133">Transmembrane helix</keyword>
<proteinExistence type="predicted"/>
<keyword evidence="1" id="KW-0472">Membrane</keyword>
<evidence type="ECO:0000313" key="2">
    <source>
        <dbReference type="EMBL" id="KAH1074471.1"/>
    </source>
</evidence>
<accession>A0A9D3V9W0</accession>
<name>A0A9D3V9W0_9ROSI</name>
<protein>
    <submittedName>
        <fullName evidence="2">Uncharacterized protein</fullName>
    </submittedName>
</protein>